<gene>
    <name evidence="9" type="ORF">SCHPADRAFT_900600</name>
</gene>
<reference evidence="9 10" key="1">
    <citation type="submission" date="2015-04" db="EMBL/GenBank/DDBJ databases">
        <title>Complete genome sequence of Schizopora paradoxa KUC8140, a cosmopolitan wood degrader in East Asia.</title>
        <authorList>
            <consortium name="DOE Joint Genome Institute"/>
            <person name="Min B."/>
            <person name="Park H."/>
            <person name="Jang Y."/>
            <person name="Kim J.-J."/>
            <person name="Kim K.H."/>
            <person name="Pangilinan J."/>
            <person name="Lipzen A."/>
            <person name="Riley R."/>
            <person name="Grigoriev I.V."/>
            <person name="Spatafora J.W."/>
            <person name="Choi I.-G."/>
        </authorList>
    </citation>
    <scope>NUCLEOTIDE SEQUENCE [LARGE SCALE GENOMIC DNA]</scope>
    <source>
        <strain evidence="9 10">KUC8140</strain>
    </source>
</reference>
<sequence>METITYNNFEAKVHLALFTSVENGKEIRERIIKASTAEGAEGDAAREAVNFAFVDAKLIASPRHLLTATYQSLLAESQESLKTKTVHSEIIWSLNPTSNITEALRRFGVNDNSSTLLVVRVVKSSENLDVEKNMKEVVQGNLVPLSELENVTDWSLISKYYKLNSEVAVTGLKNPNDTKRHKIIEELVTSFVAMKSVSS</sequence>
<evidence type="ECO:0000256" key="4">
    <source>
        <dbReference type="ARBA" id="ARBA00016009"/>
    </source>
</evidence>
<organism evidence="9 10">
    <name type="scientific">Schizopora paradoxa</name>
    <dbReference type="NCBI Taxonomy" id="27342"/>
    <lineage>
        <taxon>Eukaryota</taxon>
        <taxon>Fungi</taxon>
        <taxon>Dikarya</taxon>
        <taxon>Basidiomycota</taxon>
        <taxon>Agaricomycotina</taxon>
        <taxon>Agaricomycetes</taxon>
        <taxon>Hymenochaetales</taxon>
        <taxon>Schizoporaceae</taxon>
        <taxon>Schizopora</taxon>
    </lineage>
</organism>
<dbReference type="Gene3D" id="3.30.2380.10">
    <property type="entry name" value="CGI121/TPRKB"/>
    <property type="match status" value="1"/>
</dbReference>
<dbReference type="PANTHER" id="PTHR15840:SF10">
    <property type="entry name" value="EKC_KEOPS COMPLEX SUBUNIT TPRKB"/>
    <property type="match status" value="1"/>
</dbReference>
<dbReference type="GO" id="GO:0000408">
    <property type="term" value="C:EKC/KEOPS complex"/>
    <property type="evidence" value="ECO:0007669"/>
    <property type="project" value="TreeGrafter"/>
</dbReference>
<dbReference type="FunCoup" id="A0A0H2S0K7">
    <property type="interactions" value="192"/>
</dbReference>
<evidence type="ECO:0000313" key="10">
    <source>
        <dbReference type="Proteomes" id="UP000053477"/>
    </source>
</evidence>
<dbReference type="STRING" id="27342.A0A0H2S0K7"/>
<evidence type="ECO:0000256" key="3">
    <source>
        <dbReference type="ARBA" id="ARBA00015316"/>
    </source>
</evidence>
<evidence type="ECO:0000256" key="6">
    <source>
        <dbReference type="ARBA" id="ARBA00023242"/>
    </source>
</evidence>
<evidence type="ECO:0000256" key="2">
    <source>
        <dbReference type="ARBA" id="ARBA00005546"/>
    </source>
</evidence>
<comment type="function">
    <text evidence="7">Component of the EKC/KEOPS complex that is required for the formation of a threonylcarbamoyl group on adenosine at position 37 (t(6)A37) in tRNAs that read codons beginning with adenine. The complex is probably involved in the transfer of the threonylcarbamoyl moiety of threonylcarbamoyl-AMP (TC-AMP) to the N6 group of A37. CGI121 acts as an allosteric effector that regulates the t(6)A activity of the complex. The EKC/KEOPS complex also promotes both telomere uncapping and telomere elongation. The complex is required for efficient recruitment of transcriptional coactivators. CGI121 is not required for tRNA modification.</text>
</comment>
<accession>A0A0H2S0K7</accession>
<dbReference type="SUPFAM" id="SSF143870">
    <property type="entry name" value="PF0523-like"/>
    <property type="match status" value="1"/>
</dbReference>
<dbReference type="GO" id="GO:0005634">
    <property type="term" value="C:nucleus"/>
    <property type="evidence" value="ECO:0007669"/>
    <property type="project" value="UniProtKB-SubCell"/>
</dbReference>
<evidence type="ECO:0000313" key="9">
    <source>
        <dbReference type="EMBL" id="KLO17509.1"/>
    </source>
</evidence>
<dbReference type="GO" id="GO:0005829">
    <property type="term" value="C:cytosol"/>
    <property type="evidence" value="ECO:0007669"/>
    <property type="project" value="TreeGrafter"/>
</dbReference>
<dbReference type="InterPro" id="IPR036504">
    <property type="entry name" value="CGI121/TPRKB_sf"/>
</dbReference>
<dbReference type="AlphaFoldDB" id="A0A0H2S0K7"/>
<dbReference type="GO" id="GO:0002949">
    <property type="term" value="P:tRNA threonylcarbamoyladenosine modification"/>
    <property type="evidence" value="ECO:0007669"/>
    <property type="project" value="TreeGrafter"/>
</dbReference>
<name>A0A0H2S0K7_9AGAM</name>
<dbReference type="InParanoid" id="A0A0H2S0K7"/>
<dbReference type="PANTHER" id="PTHR15840">
    <property type="entry name" value="CGI-121 FAMILY MEMBER"/>
    <property type="match status" value="1"/>
</dbReference>
<dbReference type="OrthoDB" id="329139at2759"/>
<evidence type="ECO:0000256" key="5">
    <source>
        <dbReference type="ARBA" id="ARBA00022694"/>
    </source>
</evidence>
<keyword evidence="6 8" id="KW-0539">Nucleus</keyword>
<dbReference type="Proteomes" id="UP000053477">
    <property type="component" value="Unassembled WGS sequence"/>
</dbReference>
<evidence type="ECO:0000256" key="8">
    <source>
        <dbReference type="RuleBase" id="RU004398"/>
    </source>
</evidence>
<evidence type="ECO:0000256" key="7">
    <source>
        <dbReference type="ARBA" id="ARBA00025043"/>
    </source>
</evidence>
<dbReference type="EMBL" id="KQ085904">
    <property type="protein sequence ID" value="KLO17509.1"/>
    <property type="molecule type" value="Genomic_DNA"/>
</dbReference>
<comment type="similarity">
    <text evidence="2 8">Belongs to the CGI121/TPRKB family.</text>
</comment>
<protein>
    <recommendedName>
        <fullName evidence="4">EKC/KEOPS complex subunit CGI121</fullName>
    </recommendedName>
    <alternativeName>
        <fullName evidence="3">EKC/KEOPS complex subunit cgi121</fullName>
    </alternativeName>
</protein>
<comment type="subcellular location">
    <subcellularLocation>
        <location evidence="1">Nucleus</location>
    </subcellularLocation>
</comment>
<keyword evidence="5" id="KW-0819">tRNA processing</keyword>
<proteinExistence type="inferred from homology"/>
<evidence type="ECO:0000256" key="1">
    <source>
        <dbReference type="ARBA" id="ARBA00004123"/>
    </source>
</evidence>
<dbReference type="InterPro" id="IPR013926">
    <property type="entry name" value="CGI121/TPRKB"/>
</dbReference>
<keyword evidence="10" id="KW-1185">Reference proteome</keyword>
<dbReference type="Pfam" id="PF08617">
    <property type="entry name" value="CGI-121"/>
    <property type="match status" value="1"/>
</dbReference>